<feature type="region of interest" description="Disordered" evidence="10">
    <location>
        <begin position="121"/>
        <end position="178"/>
    </location>
</feature>
<dbReference type="InterPro" id="IPR019003">
    <property type="entry name" value="AMER"/>
</dbReference>
<dbReference type="EMBL" id="AKHW03005173">
    <property type="protein sequence ID" value="KYO27440.1"/>
    <property type="molecule type" value="Genomic_DNA"/>
</dbReference>
<evidence type="ECO:0000313" key="11">
    <source>
        <dbReference type="EMBL" id="KYO27440.1"/>
    </source>
</evidence>
<gene>
    <name evidence="11" type="primary">AMER2</name>
    <name evidence="11" type="ORF">Y1Q_0013463</name>
</gene>
<feature type="compositionally biased region" description="Low complexity" evidence="10">
    <location>
        <begin position="509"/>
        <end position="519"/>
    </location>
</feature>
<dbReference type="GO" id="GO:0008013">
    <property type="term" value="F:beta-catenin binding"/>
    <property type="evidence" value="ECO:0007669"/>
    <property type="project" value="TreeGrafter"/>
</dbReference>
<dbReference type="RefSeq" id="XP_059576388.1">
    <property type="nucleotide sequence ID" value="XM_059720405.1"/>
</dbReference>
<accession>A0A151MSJ6</accession>
<feature type="region of interest" description="Disordered" evidence="10">
    <location>
        <begin position="35"/>
        <end position="98"/>
    </location>
</feature>
<dbReference type="STRING" id="8496.A0A151MSJ6"/>
<evidence type="ECO:0000256" key="4">
    <source>
        <dbReference type="ARBA" id="ARBA00022687"/>
    </source>
</evidence>
<evidence type="ECO:0000256" key="7">
    <source>
        <dbReference type="ARBA" id="ARBA00037665"/>
    </source>
</evidence>
<evidence type="ECO:0000256" key="2">
    <source>
        <dbReference type="ARBA" id="ARBA00007750"/>
    </source>
</evidence>
<name>A0A151MSJ6_ALLMI</name>
<evidence type="ECO:0000256" key="8">
    <source>
        <dbReference type="ARBA" id="ARBA00039511"/>
    </source>
</evidence>
<comment type="function">
    <text evidence="7">Negative regulator of the canonical Wnt signaling pathway involved in neuroectodermal patterning. Acts by specifically binding phosphatidylinositol 4,5-bisphosphate (PtdIns(4,5)P2), translocating to the cell membrane and interacting with key regulators of the canonical Wnt signaling pathway, such as components of the beta-catenin destruction complex.</text>
</comment>
<feature type="compositionally biased region" description="Basic and acidic residues" evidence="10">
    <location>
        <begin position="124"/>
        <end position="135"/>
    </location>
</feature>
<organism evidence="11 12">
    <name type="scientific">Alligator mississippiensis</name>
    <name type="common">American alligator</name>
    <dbReference type="NCBI Taxonomy" id="8496"/>
    <lineage>
        <taxon>Eukaryota</taxon>
        <taxon>Metazoa</taxon>
        <taxon>Chordata</taxon>
        <taxon>Craniata</taxon>
        <taxon>Vertebrata</taxon>
        <taxon>Euteleostomi</taxon>
        <taxon>Archelosauria</taxon>
        <taxon>Archosauria</taxon>
        <taxon>Crocodylia</taxon>
        <taxon>Alligatoridae</taxon>
        <taxon>Alligatorinae</taxon>
        <taxon>Alligator</taxon>
    </lineage>
</organism>
<dbReference type="Proteomes" id="UP000050525">
    <property type="component" value="Unassembled WGS sequence"/>
</dbReference>
<feature type="compositionally biased region" description="Basic and acidic residues" evidence="10">
    <location>
        <begin position="214"/>
        <end position="233"/>
    </location>
</feature>
<proteinExistence type="inferred from homology"/>
<protein>
    <recommendedName>
        <fullName evidence="8">APC membrane recruitment protein 2</fullName>
    </recommendedName>
    <alternativeName>
        <fullName evidence="9">Protein FAM123A</fullName>
    </alternativeName>
</protein>
<comment type="caution">
    <text evidence="11">The sequence shown here is derived from an EMBL/GenBank/DDBJ whole genome shotgun (WGS) entry which is preliminary data.</text>
</comment>
<feature type="region of interest" description="Disordered" evidence="10">
    <location>
        <begin position="391"/>
        <end position="440"/>
    </location>
</feature>
<evidence type="ECO:0000256" key="1">
    <source>
        <dbReference type="ARBA" id="ARBA00004202"/>
    </source>
</evidence>
<dbReference type="AlphaFoldDB" id="A0A151MSJ6"/>
<dbReference type="PANTHER" id="PTHR22237">
    <property type="entry name" value="APC MEMBRANE RECRUITMENT PROTEIN 2-RELATED"/>
    <property type="match status" value="1"/>
</dbReference>
<reference evidence="11 12" key="1">
    <citation type="journal article" date="2012" name="Genome Biol.">
        <title>Sequencing three crocodilian genomes to illuminate the evolution of archosaurs and amniotes.</title>
        <authorList>
            <person name="St John J.A."/>
            <person name="Braun E.L."/>
            <person name="Isberg S.R."/>
            <person name="Miles L.G."/>
            <person name="Chong A.Y."/>
            <person name="Gongora J."/>
            <person name="Dalzell P."/>
            <person name="Moran C."/>
            <person name="Bed'hom B."/>
            <person name="Abzhanov A."/>
            <person name="Burgess S.C."/>
            <person name="Cooksey A.M."/>
            <person name="Castoe T.A."/>
            <person name="Crawford N.G."/>
            <person name="Densmore L.D."/>
            <person name="Drew J.C."/>
            <person name="Edwards S.V."/>
            <person name="Faircloth B.C."/>
            <person name="Fujita M.K."/>
            <person name="Greenwold M.J."/>
            <person name="Hoffmann F.G."/>
            <person name="Howard J.M."/>
            <person name="Iguchi T."/>
            <person name="Janes D.E."/>
            <person name="Khan S.Y."/>
            <person name="Kohno S."/>
            <person name="de Koning A.J."/>
            <person name="Lance S.L."/>
            <person name="McCarthy F.M."/>
            <person name="McCormack J.E."/>
            <person name="Merchant M.E."/>
            <person name="Peterson D.G."/>
            <person name="Pollock D.D."/>
            <person name="Pourmand N."/>
            <person name="Raney B.J."/>
            <person name="Roessler K.A."/>
            <person name="Sanford J.R."/>
            <person name="Sawyer R.H."/>
            <person name="Schmidt C.J."/>
            <person name="Triplett E.W."/>
            <person name="Tuberville T.D."/>
            <person name="Venegas-Anaya M."/>
            <person name="Howard J.T."/>
            <person name="Jarvis E.D."/>
            <person name="Guillette L.J.Jr."/>
            <person name="Glenn T.C."/>
            <person name="Green R.E."/>
            <person name="Ray D.A."/>
        </authorList>
    </citation>
    <scope>NUCLEOTIDE SEQUENCE [LARGE SCALE GENOMIC DNA]</scope>
    <source>
        <strain evidence="11">KSC_2009_1</strain>
    </source>
</reference>
<dbReference type="PANTHER" id="PTHR22237:SF1">
    <property type="entry name" value="APC MEMBRANE RECRUITMENT PROTEIN 2"/>
    <property type="match status" value="1"/>
</dbReference>
<dbReference type="PhylomeDB" id="A0A151MSJ6"/>
<comment type="similarity">
    <text evidence="2">Belongs to the Amer family.</text>
</comment>
<evidence type="ECO:0000256" key="5">
    <source>
        <dbReference type="ARBA" id="ARBA00023121"/>
    </source>
</evidence>
<keyword evidence="4" id="KW-0879">Wnt signaling pathway</keyword>
<keyword evidence="5" id="KW-0446">Lipid-binding</keyword>
<feature type="region of interest" description="Disordered" evidence="10">
    <location>
        <begin position="508"/>
        <end position="535"/>
    </location>
</feature>
<evidence type="ECO:0000256" key="9">
    <source>
        <dbReference type="ARBA" id="ARBA00042108"/>
    </source>
</evidence>
<dbReference type="GO" id="GO:0016055">
    <property type="term" value="P:Wnt signaling pathway"/>
    <property type="evidence" value="ECO:0007669"/>
    <property type="project" value="UniProtKB-KW"/>
</dbReference>
<keyword evidence="12" id="KW-1185">Reference proteome</keyword>
<feature type="region of interest" description="Disordered" evidence="10">
    <location>
        <begin position="214"/>
        <end position="331"/>
    </location>
</feature>
<dbReference type="GO" id="GO:0060828">
    <property type="term" value="P:regulation of canonical Wnt signaling pathway"/>
    <property type="evidence" value="ECO:0007669"/>
    <property type="project" value="TreeGrafter"/>
</dbReference>
<evidence type="ECO:0000313" key="12">
    <source>
        <dbReference type="Proteomes" id="UP000050525"/>
    </source>
</evidence>
<dbReference type="CTD" id="219287"/>
<keyword evidence="6" id="KW-0472">Membrane</keyword>
<evidence type="ECO:0000256" key="6">
    <source>
        <dbReference type="ARBA" id="ARBA00023136"/>
    </source>
</evidence>
<comment type="subcellular location">
    <subcellularLocation>
        <location evidence="1">Cell membrane</location>
        <topology evidence="1">Peripheral membrane protein</topology>
    </subcellularLocation>
</comment>
<dbReference type="GeneID" id="102564455"/>
<dbReference type="GO" id="GO:0005886">
    <property type="term" value="C:plasma membrane"/>
    <property type="evidence" value="ECO:0007669"/>
    <property type="project" value="UniProtKB-SubCell"/>
</dbReference>
<dbReference type="GO" id="GO:0005546">
    <property type="term" value="F:phosphatidylinositol-4,5-bisphosphate binding"/>
    <property type="evidence" value="ECO:0007669"/>
    <property type="project" value="TreeGrafter"/>
</dbReference>
<keyword evidence="3" id="KW-1003">Cell membrane</keyword>
<dbReference type="Pfam" id="PF09422">
    <property type="entry name" value="AMER"/>
    <property type="match status" value="1"/>
</dbReference>
<evidence type="ECO:0000256" key="10">
    <source>
        <dbReference type="SAM" id="MobiDB-lite"/>
    </source>
</evidence>
<evidence type="ECO:0000256" key="3">
    <source>
        <dbReference type="ARBA" id="ARBA00022475"/>
    </source>
</evidence>
<sequence>MDLHCDCAETPAVEQPSGKINKTAFKLFKRRKSGGTIPSIFGVKNKGGDGKDSSKTGMVRSKTHDGLADAVLESSKKEESSSGGGGSDQQNKDINTRAVASLNVSANSSVAKSHSFFSLLKKNGKSENGKGENADQRAGSRQKKGLKGIFSSMRWHKKDKNGKEERGETSEIQSSLIMPGSLTASLECIKEETPKPLSETQNTTEEINIELSCEKCGSDVHTTADEPGVRDGELQNNRNIPGEDPASAGNRGEENNPEVPDPGAGEVGTAKDAAITGCGDIIADQEDEVGSSSGGCDKNAPGASKPGTSKKNPNVVAYQGGGEEMASPDQVDDTYLQEFWDMLSQTEEQVQDIPGGGGIKKPDISRESKCVEGAQNGSMVKRIGLNQIPIHLNHKEDQKNREKEQQECIPNSDEGYWDSTTPGPEEDSTSSVQKESIPRDSYSGDALYDLYADPDENVAGVPSDEEVTCVSRSKPVSPITTMCPLKTPAGSVKDSKIPISIKHLSSLPASHATDASNSHHAAHHHPAKSEIPRTKIPVSKVLVRRVSNRGLAGTMIKATTFQDSARK</sequence>
<feature type="compositionally biased region" description="Basic and acidic residues" evidence="10">
    <location>
        <begin position="393"/>
        <end position="406"/>
    </location>
</feature>